<sequence>MLKCRSIVRRVSTKTDQPKWQLKVQKKKLKEQMAQNFRLCDDFPETDKITALPKITEERDHKADIDLFNKTIDDHFKLFHLFTTIKGHKFDAGRLLNLMNKMSCSKILHPETRLFRTELVFNKLREYNAPTPFAYISLARAAQHTFTNREQVDQFIERMQKDQIKVERGHNVYFILGLLENGNVDDAQRYYQLPNDLAITSYYFIQAYLKKQDLQSVQIILKNMKNNSVLLGVSTATQILQGILDNFNQSTLDYTLKVLKHEGSEWSLGIFRNLHAIYSKYLPDRLSALEDQIKEKYNLDQIVARNKLLECCKAKNLEQVDKIYDETTRAGVIIEPYVMNSIVNMIAELVDADRSKLPYLMAKANLYQMRILQSLQYCYETTFMNMLKMFAATGNYTRAVSLIKQINRRAFNTTAEHYYYLVDAHCQRGSVMRTQEVIKEMVQSKIKPTVKIFNRLIKAYLDQHISQEPNPNWKKAFQYLNDLRACRLPLAETTIQLFTDMLSLTNNLEQSKLWFEEMEKFGDIQNVSIINHMMKMFNMRKGDNLEHVEQYYDKLVMNQLQPNAETYEQLLVAYKKVQDVAESTKVWNEAVQNGMKVTTNMVGIMLELAADLNDKQLAMKLWEDIKNTKLRNPSALQYVQTLIVFDDYADAKEIFSKLESPDIKTSALMTAKFPELLGPLHEKAPFVWKYLTLNTIPEDSLNSRKLHKVQLSIHLENAKIKRESKKRAREVSIDNKRVQKHGRELPTPIDLSQVDEFQTEDDVLQK</sequence>
<feature type="compositionally biased region" description="Basic and acidic residues" evidence="3">
    <location>
        <begin position="729"/>
        <end position="744"/>
    </location>
</feature>
<feature type="domain" description="Pentatricopeptide repeat-containing protein-mitochondrial" evidence="4">
    <location>
        <begin position="381"/>
        <end position="486"/>
    </location>
</feature>
<dbReference type="EMBL" id="JADGKB010000039">
    <property type="protein sequence ID" value="KAJ3257371.1"/>
    <property type="molecule type" value="Genomic_DNA"/>
</dbReference>
<dbReference type="GO" id="GO:0005739">
    <property type="term" value="C:mitochondrion"/>
    <property type="evidence" value="ECO:0007669"/>
    <property type="project" value="TreeGrafter"/>
</dbReference>
<dbReference type="SUPFAM" id="SSF81901">
    <property type="entry name" value="HCP-like"/>
    <property type="match status" value="1"/>
</dbReference>
<dbReference type="GO" id="GO:0140053">
    <property type="term" value="P:mitochondrial gene expression"/>
    <property type="evidence" value="ECO:0007669"/>
    <property type="project" value="TreeGrafter"/>
</dbReference>
<feature type="repeat" description="PPR" evidence="2">
    <location>
        <begin position="414"/>
        <end position="448"/>
    </location>
</feature>
<dbReference type="PANTHER" id="PTHR47938:SF35">
    <property type="entry name" value="PENTATRICOPEPTIDE REPEAT-CONTAINING PROTEIN 4, MITOCHONDRIAL-RELATED"/>
    <property type="match status" value="1"/>
</dbReference>
<dbReference type="Proteomes" id="UP001210925">
    <property type="component" value="Unassembled WGS sequence"/>
</dbReference>
<dbReference type="PROSITE" id="PS51375">
    <property type="entry name" value="PPR"/>
    <property type="match status" value="1"/>
</dbReference>
<dbReference type="InterPro" id="IPR011990">
    <property type="entry name" value="TPR-like_helical_dom_sf"/>
</dbReference>
<dbReference type="Gene3D" id="1.25.40.10">
    <property type="entry name" value="Tetratricopeptide repeat domain"/>
    <property type="match status" value="2"/>
</dbReference>
<dbReference type="GO" id="GO:0003729">
    <property type="term" value="F:mRNA binding"/>
    <property type="evidence" value="ECO:0007669"/>
    <property type="project" value="TreeGrafter"/>
</dbReference>
<evidence type="ECO:0000256" key="1">
    <source>
        <dbReference type="ARBA" id="ARBA00022737"/>
    </source>
</evidence>
<reference evidence="5" key="1">
    <citation type="submission" date="2020-05" db="EMBL/GenBank/DDBJ databases">
        <title>Phylogenomic resolution of chytrid fungi.</title>
        <authorList>
            <person name="Stajich J.E."/>
            <person name="Amses K."/>
            <person name="Simmons R."/>
            <person name="Seto K."/>
            <person name="Myers J."/>
            <person name="Bonds A."/>
            <person name="Quandt C.A."/>
            <person name="Barry K."/>
            <person name="Liu P."/>
            <person name="Grigoriev I."/>
            <person name="Longcore J.E."/>
            <person name="James T.Y."/>
        </authorList>
    </citation>
    <scope>NUCLEOTIDE SEQUENCE</scope>
    <source>
        <strain evidence="5">PLAUS21</strain>
    </source>
</reference>
<dbReference type="Pfam" id="PF23276">
    <property type="entry name" value="TPR_24"/>
    <property type="match status" value="1"/>
</dbReference>
<protein>
    <recommendedName>
        <fullName evidence="4">Pentatricopeptide repeat-containing protein-mitochondrial domain-containing protein</fullName>
    </recommendedName>
</protein>
<evidence type="ECO:0000256" key="2">
    <source>
        <dbReference type="PROSITE-ProRule" id="PRU00708"/>
    </source>
</evidence>
<proteinExistence type="predicted"/>
<evidence type="ECO:0000259" key="4">
    <source>
        <dbReference type="Pfam" id="PF23276"/>
    </source>
</evidence>
<evidence type="ECO:0000313" key="5">
    <source>
        <dbReference type="EMBL" id="KAJ3257371.1"/>
    </source>
</evidence>
<comment type="caution">
    <text evidence="5">The sequence shown here is derived from an EMBL/GenBank/DDBJ whole genome shotgun (WGS) entry which is preliminary data.</text>
</comment>
<evidence type="ECO:0000256" key="3">
    <source>
        <dbReference type="SAM" id="MobiDB-lite"/>
    </source>
</evidence>
<evidence type="ECO:0000313" key="6">
    <source>
        <dbReference type="Proteomes" id="UP001210925"/>
    </source>
</evidence>
<keyword evidence="1" id="KW-0677">Repeat</keyword>
<gene>
    <name evidence="5" type="ORF">HK103_004591</name>
</gene>
<name>A0AAD5UGE7_9FUNG</name>
<accession>A0AAD5UGE7</accession>
<organism evidence="5 6">
    <name type="scientific">Boothiomyces macroporosus</name>
    <dbReference type="NCBI Taxonomy" id="261099"/>
    <lineage>
        <taxon>Eukaryota</taxon>
        <taxon>Fungi</taxon>
        <taxon>Fungi incertae sedis</taxon>
        <taxon>Chytridiomycota</taxon>
        <taxon>Chytridiomycota incertae sedis</taxon>
        <taxon>Chytridiomycetes</taxon>
        <taxon>Rhizophydiales</taxon>
        <taxon>Terramycetaceae</taxon>
        <taxon>Boothiomyces</taxon>
    </lineage>
</organism>
<dbReference type="PANTHER" id="PTHR47938">
    <property type="entry name" value="RESPIRATORY COMPLEX I CHAPERONE (CIA84), PUTATIVE (AFU_ORTHOLOGUE AFUA_2G06020)-RELATED"/>
    <property type="match status" value="1"/>
</dbReference>
<dbReference type="InterPro" id="IPR057027">
    <property type="entry name" value="TPR_mt"/>
</dbReference>
<feature type="region of interest" description="Disordered" evidence="3">
    <location>
        <begin position="726"/>
        <end position="751"/>
    </location>
</feature>
<dbReference type="InterPro" id="IPR002885">
    <property type="entry name" value="PPR_rpt"/>
</dbReference>
<dbReference type="AlphaFoldDB" id="A0AAD5UGE7"/>
<keyword evidence="6" id="KW-1185">Reference proteome</keyword>